<evidence type="ECO:0000256" key="7">
    <source>
        <dbReference type="ARBA" id="ARBA00023128"/>
    </source>
</evidence>
<comment type="similarity">
    <text evidence="2 9">Belongs to the sideroflexin family.</text>
</comment>
<comment type="caution">
    <text evidence="10">The sequence shown here is derived from an EMBL/GenBank/DDBJ whole genome shotgun (WGS) entry which is preliminary data.</text>
</comment>
<accession>A0A6L2PU34</accession>
<keyword evidence="8 9" id="KW-0472">Membrane</keyword>
<evidence type="ECO:0000256" key="1">
    <source>
        <dbReference type="ARBA" id="ARBA00004225"/>
    </source>
</evidence>
<dbReference type="FunCoup" id="A0A6L2PU34">
    <property type="interactions" value="810"/>
</dbReference>
<keyword evidence="6 9" id="KW-1133">Transmembrane helix</keyword>
<sequence length="382" mass="42271">MDSSTSVPRLKVNIDEPRWDQSTYWGRAKHFFSITNPLNVLATGQELEKARNIVQRYRSGGDVGELTVDELWKAKELYDSAYHPDTGEKMTLIGRMSSQVPMNMTITGFMMTFYKTTPAVVFWQWVNQSFNAVVNYTNRSGDSPVTNTQLGTSYVLATGGALVTALGLNSLVKTAPPLIGRWVPFAAVAAANCINIPLMRLRELQEGVPVSDINGNRIGNSKIAAQRGITLVTVSRIGMAAPGMVFTPIVMNALEKRGFLSRYPWSAAPIQLALLGLCLTFATPMCCALFSQKASISVSSLETEIQVSYRRNKEDPKSTSSSVLQQGTLNAKPSKPLALGHAVDNKRCILYCLKCYKCYIEVFTISKRSQWKEEQSYLHICL</sequence>
<evidence type="ECO:0000313" key="11">
    <source>
        <dbReference type="Proteomes" id="UP000502823"/>
    </source>
</evidence>
<evidence type="ECO:0000256" key="4">
    <source>
        <dbReference type="ARBA" id="ARBA00022692"/>
    </source>
</evidence>
<dbReference type="InterPro" id="IPR004686">
    <property type="entry name" value="Mtc"/>
</dbReference>
<dbReference type="AlphaFoldDB" id="A0A6L2PU34"/>
<evidence type="ECO:0000256" key="9">
    <source>
        <dbReference type="RuleBase" id="RU362000"/>
    </source>
</evidence>
<reference evidence="11" key="1">
    <citation type="submission" date="2020-01" db="EMBL/GenBank/DDBJ databases">
        <title>Draft genome sequence of the Termite Coptotermes fromosanus.</title>
        <authorList>
            <person name="Itakura S."/>
            <person name="Yosikawa Y."/>
            <person name="Umezawa K."/>
        </authorList>
    </citation>
    <scope>NUCLEOTIDE SEQUENCE [LARGE SCALE GENOMIC DNA]</scope>
</reference>
<gene>
    <name evidence="10" type="ORF">Cfor_03114</name>
</gene>
<evidence type="ECO:0000256" key="2">
    <source>
        <dbReference type="ARBA" id="ARBA00005974"/>
    </source>
</evidence>
<dbReference type="NCBIfam" id="TIGR00798">
    <property type="entry name" value="mtc"/>
    <property type="match status" value="1"/>
</dbReference>
<dbReference type="GO" id="GO:0015075">
    <property type="term" value="F:monoatomic ion transmembrane transporter activity"/>
    <property type="evidence" value="ECO:0007669"/>
    <property type="project" value="InterPro"/>
</dbReference>
<dbReference type="Proteomes" id="UP000502823">
    <property type="component" value="Unassembled WGS sequence"/>
</dbReference>
<dbReference type="PANTHER" id="PTHR11153:SF8">
    <property type="entry name" value="SIDEROFLEXIN-1"/>
    <property type="match status" value="1"/>
</dbReference>
<name>A0A6L2PU34_COPFO</name>
<evidence type="ECO:0000256" key="5">
    <source>
        <dbReference type="ARBA" id="ARBA00022970"/>
    </source>
</evidence>
<dbReference type="EMBL" id="BLKM01000501">
    <property type="protein sequence ID" value="GFG34722.1"/>
    <property type="molecule type" value="Genomic_DNA"/>
</dbReference>
<keyword evidence="11" id="KW-1185">Reference proteome</keyword>
<dbReference type="InParanoid" id="A0A6L2PU34"/>
<dbReference type="Pfam" id="PF03820">
    <property type="entry name" value="SFXNs"/>
    <property type="match status" value="1"/>
</dbReference>
<dbReference type="GO" id="GO:0005743">
    <property type="term" value="C:mitochondrial inner membrane"/>
    <property type="evidence" value="ECO:0007669"/>
    <property type="project" value="TreeGrafter"/>
</dbReference>
<keyword evidence="3" id="KW-0813">Transport</keyword>
<evidence type="ECO:0000256" key="8">
    <source>
        <dbReference type="ARBA" id="ARBA00023136"/>
    </source>
</evidence>
<keyword evidence="5" id="KW-0029">Amino-acid transport</keyword>
<evidence type="ECO:0000313" key="10">
    <source>
        <dbReference type="EMBL" id="GFG34722.1"/>
    </source>
</evidence>
<evidence type="ECO:0000256" key="6">
    <source>
        <dbReference type="ARBA" id="ARBA00022989"/>
    </source>
</evidence>
<proteinExistence type="inferred from homology"/>
<comment type="subcellular location">
    <subcellularLocation>
        <location evidence="1 9">Mitochondrion membrane</location>
        <topology evidence="1 9">Multi-pass membrane protein</topology>
    </subcellularLocation>
</comment>
<dbReference type="OrthoDB" id="6608471at2759"/>
<organism evidence="10 11">
    <name type="scientific">Coptotermes formosanus</name>
    <name type="common">Formosan subterranean termite</name>
    <dbReference type="NCBI Taxonomy" id="36987"/>
    <lineage>
        <taxon>Eukaryota</taxon>
        <taxon>Metazoa</taxon>
        <taxon>Ecdysozoa</taxon>
        <taxon>Arthropoda</taxon>
        <taxon>Hexapoda</taxon>
        <taxon>Insecta</taxon>
        <taxon>Pterygota</taxon>
        <taxon>Neoptera</taxon>
        <taxon>Polyneoptera</taxon>
        <taxon>Dictyoptera</taxon>
        <taxon>Blattodea</taxon>
        <taxon>Blattoidea</taxon>
        <taxon>Termitoidae</taxon>
        <taxon>Rhinotermitidae</taxon>
        <taxon>Coptotermes</taxon>
    </lineage>
</organism>
<feature type="transmembrane region" description="Helical" evidence="9">
    <location>
        <begin position="229"/>
        <end position="250"/>
    </location>
</feature>
<keyword evidence="4 9" id="KW-0812">Transmembrane</keyword>
<feature type="transmembrane region" description="Helical" evidence="9">
    <location>
        <begin position="270"/>
        <end position="290"/>
    </location>
</feature>
<protein>
    <recommendedName>
        <fullName evidence="9">Sidoreflexin</fullName>
    </recommendedName>
</protein>
<evidence type="ECO:0000256" key="3">
    <source>
        <dbReference type="ARBA" id="ARBA00022448"/>
    </source>
</evidence>
<dbReference type="PANTHER" id="PTHR11153">
    <property type="entry name" value="SIDEROFLEXIN"/>
    <property type="match status" value="1"/>
</dbReference>
<keyword evidence="7 9" id="KW-0496">Mitochondrion</keyword>
<comment type="caution">
    <text evidence="9">Lacks conserved residue(s) required for the propagation of feature annotation.</text>
</comment>
<dbReference type="GO" id="GO:0140300">
    <property type="term" value="P:serine import into mitochondrion"/>
    <property type="evidence" value="ECO:0007669"/>
    <property type="project" value="TreeGrafter"/>
</dbReference>